<dbReference type="Proteomes" id="UP000190890">
    <property type="component" value="Unassembled WGS sequence"/>
</dbReference>
<reference evidence="1 2" key="1">
    <citation type="submission" date="2016-05" db="EMBL/GenBank/DDBJ databases">
        <title>Microbial solvent formation.</title>
        <authorList>
            <person name="Poehlein A."/>
            <person name="Montoya Solano J.D."/>
            <person name="Flitsch S."/>
            <person name="Krabben P."/>
            <person name="Duerre P."/>
            <person name="Daniel R."/>
        </authorList>
    </citation>
    <scope>NUCLEOTIDE SEQUENCE [LARGE SCALE GENOMIC DNA]</scope>
    <source>
        <strain evidence="1 2">DSM 2619</strain>
    </source>
</reference>
<proteinExistence type="predicted"/>
<evidence type="ECO:0000313" key="1">
    <source>
        <dbReference type="EMBL" id="OOM82332.1"/>
    </source>
</evidence>
<evidence type="ECO:0000313" key="2">
    <source>
        <dbReference type="Proteomes" id="UP000190890"/>
    </source>
</evidence>
<sequence length="188" mass="20473">MADNFCIKCGTKLEGKYCTKCGTKNNDLNIQNNATKSVSKFQKLGALSSIKGKHVVGLSLPEGLNGYVHLFNTKIVFEIAGSIYNLPINKVKDISVKSDNDIQKAYVSSIGGAVAGGVLFGPLGAIIGGRTKEKTSITINYYLIFTYIKEGSTDYISFQVEGVNQIKALDFVKFYAKNKPISKKEINL</sequence>
<dbReference type="RefSeq" id="WP_077845615.1">
    <property type="nucleotide sequence ID" value="NZ_LZZM01000019.1"/>
</dbReference>
<dbReference type="EMBL" id="LZZM01000019">
    <property type="protein sequence ID" value="OOM82332.1"/>
    <property type="molecule type" value="Genomic_DNA"/>
</dbReference>
<gene>
    <name evidence="1" type="ORF">CLPUN_03010</name>
</gene>
<accession>A0A1S8TXL3</accession>
<comment type="caution">
    <text evidence="1">The sequence shown here is derived from an EMBL/GenBank/DDBJ whole genome shotgun (WGS) entry which is preliminary data.</text>
</comment>
<dbReference type="STRING" id="29367.CLPUN_03010"/>
<protein>
    <submittedName>
        <fullName evidence="1">Uncharacterized protein</fullName>
    </submittedName>
</protein>
<keyword evidence="2" id="KW-1185">Reference proteome</keyword>
<organism evidence="1 2">
    <name type="scientific">Clostridium puniceum</name>
    <dbReference type="NCBI Taxonomy" id="29367"/>
    <lineage>
        <taxon>Bacteria</taxon>
        <taxon>Bacillati</taxon>
        <taxon>Bacillota</taxon>
        <taxon>Clostridia</taxon>
        <taxon>Eubacteriales</taxon>
        <taxon>Clostridiaceae</taxon>
        <taxon>Clostridium</taxon>
    </lineage>
</organism>
<dbReference type="OrthoDB" id="2973050at2"/>
<dbReference type="AlphaFoldDB" id="A0A1S8TXL3"/>
<name>A0A1S8TXL3_9CLOT</name>